<dbReference type="AlphaFoldDB" id="A0A0D7E1I8"/>
<accession>A0A0D7E1I8</accession>
<comment type="caution">
    <text evidence="1">The sequence shown here is derived from an EMBL/GenBank/DDBJ whole genome shotgun (WGS) entry which is preliminary data.</text>
</comment>
<reference evidence="1 2" key="1">
    <citation type="submission" date="2014-11" db="EMBL/GenBank/DDBJ databases">
        <title>Genomics and ecophysiology of heterotrophic nitrogen fixing bacteria isolated from estuarine surface water.</title>
        <authorList>
            <person name="Bentzon-Tilia M."/>
            <person name="Severin I."/>
            <person name="Hansen L.H."/>
            <person name="Riemann L."/>
        </authorList>
    </citation>
    <scope>NUCLEOTIDE SEQUENCE [LARGE SCALE GENOMIC DNA]</scope>
    <source>
        <strain evidence="1 2">BAL361</strain>
    </source>
</reference>
<evidence type="ECO:0000313" key="1">
    <source>
        <dbReference type="EMBL" id="KIZ33532.1"/>
    </source>
</evidence>
<dbReference type="EMBL" id="JXXD01000240">
    <property type="protein sequence ID" value="KIZ33532.1"/>
    <property type="molecule type" value="Genomic_DNA"/>
</dbReference>
<organism evidence="1 2">
    <name type="scientific">Stutzerimonas stutzeri</name>
    <name type="common">Pseudomonas stutzeri</name>
    <dbReference type="NCBI Taxonomy" id="316"/>
    <lineage>
        <taxon>Bacteria</taxon>
        <taxon>Pseudomonadati</taxon>
        <taxon>Pseudomonadota</taxon>
        <taxon>Gammaproteobacteria</taxon>
        <taxon>Pseudomonadales</taxon>
        <taxon>Pseudomonadaceae</taxon>
        <taxon>Stutzerimonas</taxon>
    </lineage>
</organism>
<protein>
    <submittedName>
        <fullName evidence="1">Uncharacterized protein</fullName>
    </submittedName>
</protein>
<name>A0A0D7E1I8_STUST</name>
<gene>
    <name evidence="1" type="ORF">LO50_20510</name>
</gene>
<dbReference type="Proteomes" id="UP000032439">
    <property type="component" value="Unassembled WGS sequence"/>
</dbReference>
<evidence type="ECO:0000313" key="2">
    <source>
        <dbReference type="Proteomes" id="UP000032439"/>
    </source>
</evidence>
<proteinExistence type="predicted"/>
<sequence>MEWNNRQSEQQLVFDQRQQIQRILSHFQHVIPFGQVLAARPFIHNRVIALAVNRQNNRLQTTLANHFDFNVELTTDNRSTLLVAPKGKTGAHHTLIILKRIGEPLQLRQLQLTG</sequence>